<dbReference type="CDD" id="cd04601">
    <property type="entry name" value="CBS_pair_IMPDH"/>
    <property type="match status" value="1"/>
</dbReference>
<dbReference type="AlphaFoldDB" id="A0AA88KQW2"/>
<dbReference type="GO" id="GO:0000166">
    <property type="term" value="F:nucleotide binding"/>
    <property type="evidence" value="ECO:0007669"/>
    <property type="project" value="UniProtKB-UniRule"/>
</dbReference>
<name>A0AA88KQW2_ARTSF</name>
<organism evidence="19 20">
    <name type="scientific">Artemia franciscana</name>
    <name type="common">Brine shrimp</name>
    <name type="synonym">Artemia sanfranciscana</name>
    <dbReference type="NCBI Taxonomy" id="6661"/>
    <lineage>
        <taxon>Eukaryota</taxon>
        <taxon>Metazoa</taxon>
        <taxon>Ecdysozoa</taxon>
        <taxon>Arthropoda</taxon>
        <taxon>Crustacea</taxon>
        <taxon>Branchiopoda</taxon>
        <taxon>Anostraca</taxon>
        <taxon>Artemiidae</taxon>
        <taxon>Artemia</taxon>
    </lineage>
</organism>
<dbReference type="CDD" id="cd00381">
    <property type="entry name" value="IMPDH"/>
    <property type="match status" value="1"/>
</dbReference>
<evidence type="ECO:0000256" key="6">
    <source>
        <dbReference type="ARBA" id="ARBA00022958"/>
    </source>
</evidence>
<comment type="activity regulation">
    <text evidence="13">Mycophenolic acid (MPA) is a non-competitive inhibitor that prevents formation of the closed enzyme conformation by binding to the same site as the amobile flap. In contrast, mizoribine monophosphate (MZP) is a competitive inhibitor that induces the closed conformation. MPA is a potent inhibitor of mammalian IMPDHs but a poor inhibitor of the bacterial enzymes. MZP is a more potent inhibitor of bacterial IMPDH.</text>
</comment>
<dbReference type="SUPFAM" id="SSF54631">
    <property type="entry name" value="CBS-domain pair"/>
    <property type="match status" value="1"/>
</dbReference>
<evidence type="ECO:0000256" key="11">
    <source>
        <dbReference type="ARBA" id="ARBA00046101"/>
    </source>
</evidence>
<dbReference type="FunFam" id="3.20.20.70:FF:000424">
    <property type="entry name" value="Inosine-5'-monophosphate dehydrogenase 2"/>
    <property type="match status" value="1"/>
</dbReference>
<comment type="caution">
    <text evidence="13">Lacks conserved residue(s) required for the propagation of feature annotation.</text>
</comment>
<dbReference type="SUPFAM" id="SSF51412">
    <property type="entry name" value="Inosine monophosphate dehydrogenase (IMPDH)"/>
    <property type="match status" value="1"/>
</dbReference>
<evidence type="ECO:0000256" key="8">
    <source>
        <dbReference type="ARBA" id="ARBA00023027"/>
    </source>
</evidence>
<dbReference type="Pfam" id="PF00571">
    <property type="entry name" value="CBS"/>
    <property type="match status" value="2"/>
</dbReference>
<dbReference type="GO" id="GO:0006177">
    <property type="term" value="P:GMP biosynthetic process"/>
    <property type="evidence" value="ECO:0007669"/>
    <property type="project" value="UniProtKB-UniRule"/>
</dbReference>
<dbReference type="SMART" id="SM01240">
    <property type="entry name" value="IMPDH"/>
    <property type="match status" value="1"/>
</dbReference>
<feature type="binding site" description="in other chain" evidence="13 16">
    <location>
        <position position="262"/>
    </location>
    <ligand>
        <name>K(+)</name>
        <dbReference type="ChEBI" id="CHEBI:29103"/>
        <note>ligand shared between two tetrameric partners</note>
    </ligand>
</feature>
<feature type="binding site" evidence="13">
    <location>
        <position position="361"/>
    </location>
    <ligand>
        <name>IMP</name>
        <dbReference type="ChEBI" id="CHEBI:58053"/>
    </ligand>
</feature>
<dbReference type="Pfam" id="PF00478">
    <property type="entry name" value="IMPDH"/>
    <property type="match status" value="1"/>
</dbReference>
<keyword evidence="7 13" id="KW-0560">Oxidoreductase</keyword>
<feature type="binding site" evidence="13 15">
    <location>
        <begin position="260"/>
        <end position="262"/>
    </location>
    <ligand>
        <name>NAD(+)</name>
        <dbReference type="ChEBI" id="CHEBI:57540"/>
    </ligand>
</feature>
<evidence type="ECO:0000256" key="3">
    <source>
        <dbReference type="ARBA" id="ARBA00022723"/>
    </source>
</evidence>
<keyword evidence="9 17" id="KW-0129">CBS domain</keyword>
<evidence type="ECO:0000256" key="14">
    <source>
        <dbReference type="PIRSR" id="PIRSR000130-1"/>
    </source>
</evidence>
<comment type="caution">
    <text evidence="19">The sequence shown here is derived from an EMBL/GenBank/DDBJ whole genome shotgun (WGS) entry which is preliminary data.</text>
</comment>
<feature type="active site" description="Proton acceptor" evidence="13 14">
    <location>
        <position position="347"/>
    </location>
</feature>
<dbReference type="Gene3D" id="3.20.20.70">
    <property type="entry name" value="Aldolase class I"/>
    <property type="match status" value="1"/>
</dbReference>
<keyword evidence="3 13" id="KW-0479">Metal-binding</keyword>
<protein>
    <recommendedName>
        <fullName evidence="13">Inosine-5'-monophosphate dehydrogenase</fullName>
        <shortName evidence="13">IMP dehydrogenase</shortName>
        <shortName evidence="13">IMPD</shortName>
        <shortName evidence="13">IMPDH</shortName>
        <ecNumber evidence="13">1.1.1.205</ecNumber>
    </recommendedName>
</protein>
<feature type="binding site" evidence="15">
    <location>
        <begin position="209"/>
        <end position="211"/>
    </location>
    <ligand>
        <name>NAD(+)</name>
        <dbReference type="ChEBI" id="CHEBI:57540"/>
    </ligand>
</feature>
<comment type="catalytic activity">
    <reaction evidence="12 13">
        <text>IMP + NAD(+) + H2O = XMP + NADH + H(+)</text>
        <dbReference type="Rhea" id="RHEA:11708"/>
        <dbReference type="ChEBI" id="CHEBI:15377"/>
        <dbReference type="ChEBI" id="CHEBI:15378"/>
        <dbReference type="ChEBI" id="CHEBI:57464"/>
        <dbReference type="ChEBI" id="CHEBI:57540"/>
        <dbReference type="ChEBI" id="CHEBI:57945"/>
        <dbReference type="ChEBI" id="CHEBI:58053"/>
        <dbReference type="EC" id="1.1.1.205"/>
    </reaction>
</comment>
<feature type="binding site" evidence="13">
    <location>
        <position position="415"/>
    </location>
    <ligand>
        <name>K(+)</name>
        <dbReference type="ChEBI" id="CHEBI:29103"/>
        <note>ligand shared between two tetrameric partners</note>
    </ligand>
</feature>
<evidence type="ECO:0000256" key="15">
    <source>
        <dbReference type="PIRSR" id="PIRSR000130-3"/>
    </source>
</evidence>
<dbReference type="InterPro" id="IPR013785">
    <property type="entry name" value="Aldolase_TIM"/>
</dbReference>
<dbReference type="InterPro" id="IPR000644">
    <property type="entry name" value="CBS_dom"/>
</dbReference>
<evidence type="ECO:0000259" key="18">
    <source>
        <dbReference type="PROSITE" id="PS51371"/>
    </source>
</evidence>
<feature type="active site" description="Thioimidate intermediate" evidence="13 14">
    <location>
        <position position="267"/>
    </location>
</feature>
<dbReference type="SMART" id="SM00116">
    <property type="entry name" value="CBS"/>
    <property type="match status" value="2"/>
</dbReference>
<keyword evidence="13" id="KW-0963">Cytoplasm</keyword>
<sequence length="433" mass="46571">MRIIALKTLITRDISMNIPIISAAMDTVTESKLAIAMAQQGGMGIIHKNLSITKQSAEVRKVKKYESGIVQDPITVSPETKLSQVHELINKYHISGLPVVDGEKLVGIITNRDLRFENDLDKPVASIMTPQDKLITVKEGASHEEAIEKLHKHRIEKVLVVNDDFQLRGLVTVKDIRKSKKYPNACKDSRTHERIEALISAGVDVIVVDTAHGHSQGVLDMVKWTKTHHGNDVQIIGGNIATGAAALALVEAGADGVKVGIGPGSICTTRIVTGIGVPQITAIDNVVNALKGTGVPLIADGGIRYSGDISKAIVAGAHVVMIGGMFAGTEEAPVNRCDVTKHGSSDRYFQESDEIEKLVPEGIEGRVPYKGPVSAIVHQMLGGVRASMGYTGCATMDEMRTKPEFVKVSPAGMRESHVHDVTITKEPPNYQQS</sequence>
<comment type="subcellular location">
    <subcellularLocation>
        <location evidence="13">Cytoplasm</location>
    </subcellularLocation>
</comment>
<dbReference type="PROSITE" id="PS00487">
    <property type="entry name" value="IMP_DH_GMP_RED"/>
    <property type="match status" value="1"/>
</dbReference>
<keyword evidence="4 13" id="KW-0332">GMP biosynthesis</keyword>
<dbReference type="PROSITE" id="PS51371">
    <property type="entry name" value="CBS"/>
    <property type="match status" value="2"/>
</dbReference>
<feature type="domain" description="CBS" evidence="18">
    <location>
        <begin position="69"/>
        <end position="126"/>
    </location>
</feature>
<comment type="pathway">
    <text evidence="10 13">Purine metabolism; XMP biosynthesis via de novo pathway; XMP from IMP: step 1/1.</text>
</comment>
<keyword evidence="8 13" id="KW-0520">NAD</keyword>
<reference evidence="19" key="1">
    <citation type="submission" date="2023-07" db="EMBL/GenBank/DDBJ databases">
        <title>Chromosome-level genome assembly of Artemia franciscana.</title>
        <authorList>
            <person name="Jo E."/>
        </authorList>
    </citation>
    <scope>NUCLEOTIDE SEQUENCE</scope>
    <source>
        <tissue evidence="19">Whole body</tissue>
    </source>
</reference>
<evidence type="ECO:0000313" key="19">
    <source>
        <dbReference type="EMBL" id="KAK2701773.1"/>
    </source>
</evidence>
<feature type="binding site" evidence="13">
    <location>
        <position position="416"/>
    </location>
    <ligand>
        <name>K(+)</name>
        <dbReference type="ChEBI" id="CHEBI:29103"/>
        <note>ligand shared between two tetrameric partners</note>
    </ligand>
</feature>
<feature type="binding site" evidence="13">
    <location>
        <begin position="323"/>
        <end position="324"/>
    </location>
    <ligand>
        <name>IMP</name>
        <dbReference type="ChEBI" id="CHEBI:58053"/>
    </ligand>
</feature>
<feature type="binding site" evidence="13">
    <location>
        <begin position="300"/>
        <end position="302"/>
    </location>
    <ligand>
        <name>IMP</name>
        <dbReference type="ChEBI" id="CHEBI:58053"/>
    </ligand>
</feature>
<proteinExistence type="inferred from homology"/>
<evidence type="ECO:0000313" key="20">
    <source>
        <dbReference type="Proteomes" id="UP001187531"/>
    </source>
</evidence>
<dbReference type="InterPro" id="IPR046342">
    <property type="entry name" value="CBS_dom_sf"/>
</dbReference>
<dbReference type="InterPro" id="IPR005990">
    <property type="entry name" value="IMP_DH"/>
</dbReference>
<keyword evidence="20" id="KW-1185">Reference proteome</keyword>
<keyword evidence="6 13" id="KW-0630">Potassium</keyword>
<evidence type="ECO:0000256" key="9">
    <source>
        <dbReference type="ARBA" id="ARBA00023122"/>
    </source>
</evidence>
<dbReference type="PANTHER" id="PTHR11911">
    <property type="entry name" value="INOSINE-5-MONOPHOSPHATE DEHYDROGENASE RELATED"/>
    <property type="match status" value="1"/>
</dbReference>
<dbReference type="GO" id="GO:0006183">
    <property type="term" value="P:GTP biosynthetic process"/>
    <property type="evidence" value="ECO:0007669"/>
    <property type="project" value="TreeGrafter"/>
</dbReference>
<evidence type="ECO:0000256" key="7">
    <source>
        <dbReference type="ARBA" id="ARBA00023002"/>
    </source>
</evidence>
<evidence type="ECO:0000256" key="4">
    <source>
        <dbReference type="ARBA" id="ARBA00022749"/>
    </source>
</evidence>
<feature type="binding site" description="in other chain" evidence="13 16">
    <location>
        <position position="264"/>
    </location>
    <ligand>
        <name>K(+)</name>
        <dbReference type="ChEBI" id="CHEBI:29103"/>
        <note>ligand shared between two tetrameric partners</note>
    </ligand>
</feature>
<dbReference type="EMBL" id="JAVRJZ010001763">
    <property type="protein sequence ID" value="KAK2701773.1"/>
    <property type="molecule type" value="Genomic_DNA"/>
</dbReference>
<evidence type="ECO:0000256" key="10">
    <source>
        <dbReference type="ARBA" id="ARBA00024330"/>
    </source>
</evidence>
<comment type="subunit">
    <text evidence="13">Homotetramer.</text>
</comment>
<dbReference type="EC" id="1.1.1.205" evidence="13"/>
<comment type="similarity">
    <text evidence="2 13">Belongs to the IMPDH/GMPR family.</text>
</comment>
<dbReference type="InterPro" id="IPR001093">
    <property type="entry name" value="IMP_DH_GMPRt"/>
</dbReference>
<dbReference type="Proteomes" id="UP001187531">
    <property type="component" value="Unassembled WGS sequence"/>
</dbReference>
<keyword evidence="5 13" id="KW-0658">Purine biosynthesis</keyword>
<dbReference type="HAMAP" id="MF_01964">
    <property type="entry name" value="IMPDH"/>
    <property type="match status" value="1"/>
</dbReference>
<evidence type="ECO:0000256" key="17">
    <source>
        <dbReference type="PROSITE-ProRule" id="PRU00703"/>
    </source>
</evidence>
<dbReference type="GO" id="GO:0005737">
    <property type="term" value="C:cytoplasm"/>
    <property type="evidence" value="ECO:0007669"/>
    <property type="project" value="UniProtKB-SubCell"/>
</dbReference>
<evidence type="ECO:0000256" key="16">
    <source>
        <dbReference type="PIRSR" id="PIRSR000130-4"/>
    </source>
</evidence>
<feature type="binding site" evidence="13">
    <location>
        <position position="209"/>
    </location>
    <ligand>
        <name>NAD(+)</name>
        <dbReference type="ChEBI" id="CHEBI:57540"/>
    </ligand>
</feature>
<evidence type="ECO:0000256" key="13">
    <source>
        <dbReference type="HAMAP-Rule" id="MF_03156"/>
    </source>
</evidence>
<dbReference type="GO" id="GO:0046872">
    <property type="term" value="F:metal ion binding"/>
    <property type="evidence" value="ECO:0007669"/>
    <property type="project" value="UniProtKB-UniRule"/>
</dbReference>
<dbReference type="GO" id="GO:0003938">
    <property type="term" value="F:IMP dehydrogenase activity"/>
    <property type="evidence" value="ECO:0007669"/>
    <property type="project" value="UniProtKB-UniRule"/>
</dbReference>
<evidence type="ECO:0000256" key="5">
    <source>
        <dbReference type="ARBA" id="ARBA00022755"/>
    </source>
</evidence>
<evidence type="ECO:0000256" key="1">
    <source>
        <dbReference type="ARBA" id="ARBA00001958"/>
    </source>
</evidence>
<feature type="binding site" description="in other chain" evidence="13 16">
    <location>
        <position position="267"/>
    </location>
    <ligand>
        <name>K(+)</name>
        <dbReference type="ChEBI" id="CHEBI:29103"/>
        <note>ligand shared between two tetrameric partners</note>
    </ligand>
</feature>
<dbReference type="PIRSF" id="PIRSF000130">
    <property type="entry name" value="IMPDH"/>
    <property type="match status" value="1"/>
</dbReference>
<gene>
    <name evidence="19" type="ORF">QYM36_019583</name>
</gene>
<evidence type="ECO:0000256" key="2">
    <source>
        <dbReference type="ARBA" id="ARBA00005502"/>
    </source>
</evidence>
<dbReference type="InterPro" id="IPR015875">
    <property type="entry name" value="IMP_DH/GMP_Rdtase_CS"/>
</dbReference>
<feature type="domain" description="CBS" evidence="18">
    <location>
        <begin position="128"/>
        <end position="189"/>
    </location>
</feature>
<comment type="function">
    <text evidence="11">Catalyzes the conversion of inosine 5'-phosphate (IMP) to xanthosine 5'-phosphate (XMP), the first committed and rate-limiting step in the de novo synthesis of guanine nucleotides, and therefore plays an important role in the regulation of cell growth. Could also have a single-stranded nucleic acid-binding activity and could play a role in RNA and/or DNA metabolism. It may also have a role in the development of malignancy and the growth progression of some tumors.</text>
</comment>
<dbReference type="PANTHER" id="PTHR11911:SF111">
    <property type="entry name" value="INOSINE-5'-MONOPHOSPHATE DEHYDROGENASE"/>
    <property type="match status" value="1"/>
</dbReference>
<accession>A0AA88KQW2</accession>
<feature type="binding site" evidence="13">
    <location>
        <position position="417"/>
    </location>
    <ligand>
        <name>K(+)</name>
        <dbReference type="ChEBI" id="CHEBI:29103"/>
        <note>ligand shared between two tetrameric partners</note>
    </ligand>
</feature>
<evidence type="ECO:0000256" key="12">
    <source>
        <dbReference type="ARBA" id="ARBA00048028"/>
    </source>
</evidence>
<comment type="cofactor">
    <cofactor evidence="1 13">
        <name>K(+)</name>
        <dbReference type="ChEBI" id="CHEBI:29103"/>
    </cofactor>
</comment>
<feature type="binding site" evidence="13">
    <location>
        <position position="265"/>
    </location>
    <ligand>
        <name>IMP</name>
        <dbReference type="ChEBI" id="CHEBI:58053"/>
    </ligand>
</feature>